<dbReference type="OrthoDB" id="3919at2759"/>
<dbReference type="Proteomes" id="UP000237105">
    <property type="component" value="Unassembled WGS sequence"/>
</dbReference>
<dbReference type="SUPFAM" id="SSF88697">
    <property type="entry name" value="PUA domain-like"/>
    <property type="match status" value="1"/>
</dbReference>
<dbReference type="InterPro" id="IPR046336">
    <property type="entry name" value="Lon_prtase_N_sf"/>
</dbReference>
<dbReference type="GO" id="GO:0006508">
    <property type="term" value="P:proteolysis"/>
    <property type="evidence" value="ECO:0007669"/>
    <property type="project" value="UniProtKB-KW"/>
</dbReference>
<feature type="domain" description="Lon N-terminal" evidence="1">
    <location>
        <begin position="7"/>
        <end position="164"/>
    </location>
</feature>
<protein>
    <submittedName>
        <fullName evidence="2">Lon protease</fullName>
    </submittedName>
</protein>
<organism evidence="2 3">
    <name type="scientific">Parasponia andersonii</name>
    <name type="common">Sponia andersonii</name>
    <dbReference type="NCBI Taxonomy" id="3476"/>
    <lineage>
        <taxon>Eukaryota</taxon>
        <taxon>Viridiplantae</taxon>
        <taxon>Streptophyta</taxon>
        <taxon>Embryophyta</taxon>
        <taxon>Tracheophyta</taxon>
        <taxon>Spermatophyta</taxon>
        <taxon>Magnoliopsida</taxon>
        <taxon>eudicotyledons</taxon>
        <taxon>Gunneridae</taxon>
        <taxon>Pentapetalae</taxon>
        <taxon>rosids</taxon>
        <taxon>fabids</taxon>
        <taxon>Rosales</taxon>
        <taxon>Cannabaceae</taxon>
        <taxon>Parasponia</taxon>
    </lineage>
</organism>
<name>A0A2P5E1G5_PARAD</name>
<keyword evidence="2" id="KW-0378">Hydrolase</keyword>
<gene>
    <name evidence="2" type="ORF">PanWU01x14_011170</name>
</gene>
<dbReference type="PANTHER" id="PTHR46732:SF5">
    <property type="entry name" value="ATP-DEPENDENT PROTEASE LA (LON) DOMAIN PROTEIN"/>
    <property type="match status" value="1"/>
</dbReference>
<dbReference type="EMBL" id="JXTB01000004">
    <property type="protein sequence ID" value="PON79382.1"/>
    <property type="molecule type" value="Genomic_DNA"/>
</dbReference>
<dbReference type="STRING" id="3476.A0A2P5E1G5"/>
<dbReference type="GO" id="GO:0008233">
    <property type="term" value="F:peptidase activity"/>
    <property type="evidence" value="ECO:0007669"/>
    <property type="project" value="UniProtKB-KW"/>
</dbReference>
<sequence>MATSMELPLLPFPLTEVLVPSESKTLHLYEARYLALLEESFMRKSKLFVHFVLDPIMINDLSAEPSFAARYGCLVVIENVEKLDVGALVSIRGVGRIKIVEFVQADPYLKGVVKPEQDIVPESLSRLSSKVTEIKEALHSLNSLEIKLKVSTLSLSQCLLLCIF</sequence>
<keyword evidence="3" id="KW-1185">Reference proteome</keyword>
<dbReference type="InterPro" id="IPR003111">
    <property type="entry name" value="Lon_prtase_N"/>
</dbReference>
<dbReference type="Gene3D" id="2.30.130.40">
    <property type="entry name" value="LON domain-like"/>
    <property type="match status" value="1"/>
</dbReference>
<dbReference type="Pfam" id="PF02190">
    <property type="entry name" value="LON_substr_bdg"/>
    <property type="match status" value="1"/>
</dbReference>
<evidence type="ECO:0000259" key="1">
    <source>
        <dbReference type="PROSITE" id="PS51787"/>
    </source>
</evidence>
<evidence type="ECO:0000313" key="2">
    <source>
        <dbReference type="EMBL" id="PON79382.1"/>
    </source>
</evidence>
<reference evidence="3" key="1">
    <citation type="submission" date="2016-06" db="EMBL/GenBank/DDBJ databases">
        <title>Parallel loss of symbiosis genes in relatives of nitrogen-fixing non-legume Parasponia.</title>
        <authorList>
            <person name="Van Velzen R."/>
            <person name="Holmer R."/>
            <person name="Bu F."/>
            <person name="Rutten L."/>
            <person name="Van Zeijl A."/>
            <person name="Liu W."/>
            <person name="Santuari L."/>
            <person name="Cao Q."/>
            <person name="Sharma T."/>
            <person name="Shen D."/>
            <person name="Roswanjaya Y."/>
            <person name="Wardhani T."/>
            <person name="Kalhor M.S."/>
            <person name="Jansen J."/>
            <person name="Van den Hoogen J."/>
            <person name="Gungor B."/>
            <person name="Hartog M."/>
            <person name="Hontelez J."/>
            <person name="Verver J."/>
            <person name="Yang W.-C."/>
            <person name="Schijlen E."/>
            <person name="Repin R."/>
            <person name="Schilthuizen M."/>
            <person name="Schranz E."/>
            <person name="Heidstra R."/>
            <person name="Miyata K."/>
            <person name="Fedorova E."/>
            <person name="Kohlen W."/>
            <person name="Bisseling T."/>
            <person name="Smit S."/>
            <person name="Geurts R."/>
        </authorList>
    </citation>
    <scope>NUCLEOTIDE SEQUENCE [LARGE SCALE GENOMIC DNA]</scope>
    <source>
        <strain evidence="3">cv. WU1-14</strain>
    </source>
</reference>
<evidence type="ECO:0000313" key="3">
    <source>
        <dbReference type="Proteomes" id="UP000237105"/>
    </source>
</evidence>
<proteinExistence type="predicted"/>
<dbReference type="PANTHER" id="PTHR46732">
    <property type="entry name" value="ATP-DEPENDENT PROTEASE LA (LON) DOMAIN PROTEIN"/>
    <property type="match status" value="1"/>
</dbReference>
<comment type="caution">
    <text evidence="2">The sequence shown here is derived from an EMBL/GenBank/DDBJ whole genome shotgun (WGS) entry which is preliminary data.</text>
</comment>
<accession>A0A2P5E1G5</accession>
<dbReference type="AlphaFoldDB" id="A0A2P5E1G5"/>
<dbReference type="PROSITE" id="PS51787">
    <property type="entry name" value="LON_N"/>
    <property type="match status" value="1"/>
</dbReference>
<dbReference type="InterPro" id="IPR015947">
    <property type="entry name" value="PUA-like_sf"/>
</dbReference>
<keyword evidence="2" id="KW-0645">Protease</keyword>